<evidence type="ECO:0000313" key="2">
    <source>
        <dbReference type="EMBL" id="KAG8044804.1"/>
    </source>
</evidence>
<feature type="compositionally biased region" description="Basic and acidic residues" evidence="1">
    <location>
        <begin position="291"/>
        <end position="302"/>
    </location>
</feature>
<evidence type="ECO:0000256" key="1">
    <source>
        <dbReference type="SAM" id="MobiDB-lite"/>
    </source>
</evidence>
<feature type="region of interest" description="Disordered" evidence="1">
    <location>
        <begin position="246"/>
        <end position="313"/>
    </location>
</feature>
<gene>
    <name evidence="2" type="ORF">GUJ93_ZPchr0144g33477</name>
</gene>
<comment type="caution">
    <text evidence="2">The sequence shown here is derived from an EMBL/GenBank/DDBJ whole genome shotgun (WGS) entry which is preliminary data.</text>
</comment>
<accession>A0A8J5RFA9</accession>
<dbReference type="Proteomes" id="UP000729402">
    <property type="component" value="Unassembled WGS sequence"/>
</dbReference>
<name>A0A8J5RFA9_ZIZPA</name>
<proteinExistence type="predicted"/>
<protein>
    <submittedName>
        <fullName evidence="2">Uncharacterized protein</fullName>
    </submittedName>
</protein>
<feature type="region of interest" description="Disordered" evidence="1">
    <location>
        <begin position="45"/>
        <end position="66"/>
    </location>
</feature>
<dbReference type="AlphaFoldDB" id="A0A8J5RFA9"/>
<reference evidence="2" key="2">
    <citation type="submission" date="2021-02" db="EMBL/GenBank/DDBJ databases">
        <authorList>
            <person name="Kimball J.A."/>
            <person name="Haas M.W."/>
            <person name="Macchietto M."/>
            <person name="Kono T."/>
            <person name="Duquette J."/>
            <person name="Shao M."/>
        </authorList>
    </citation>
    <scope>NUCLEOTIDE SEQUENCE</scope>
    <source>
        <tissue evidence="2">Fresh leaf tissue</tissue>
    </source>
</reference>
<evidence type="ECO:0000313" key="3">
    <source>
        <dbReference type="Proteomes" id="UP000729402"/>
    </source>
</evidence>
<reference evidence="2" key="1">
    <citation type="journal article" date="2021" name="bioRxiv">
        <title>Whole Genome Assembly and Annotation of Northern Wild Rice, Zizania palustris L., Supports a Whole Genome Duplication in the Zizania Genus.</title>
        <authorList>
            <person name="Haas M."/>
            <person name="Kono T."/>
            <person name="Macchietto M."/>
            <person name="Millas R."/>
            <person name="McGilp L."/>
            <person name="Shao M."/>
            <person name="Duquette J."/>
            <person name="Hirsch C.N."/>
            <person name="Kimball J."/>
        </authorList>
    </citation>
    <scope>NUCLEOTIDE SEQUENCE</scope>
    <source>
        <tissue evidence="2">Fresh leaf tissue</tissue>
    </source>
</reference>
<feature type="compositionally biased region" description="Low complexity" evidence="1">
    <location>
        <begin position="163"/>
        <end position="179"/>
    </location>
</feature>
<feature type="compositionally biased region" description="Basic and acidic residues" evidence="1">
    <location>
        <begin position="266"/>
        <end position="279"/>
    </location>
</feature>
<sequence>MRSGGGLLGFDCGDGDLVVFRVVRGVAEDAWSTTVPEMATARTAGSCGAGEGLSEPKHGEKPKTRWRRSGTRELGLKWCGRVAVGLRKGHLKNFPVKAINEWWYSDWILRWFYAEVSEDSSLVGPLQEICGQAHEYARLGGGVQRFGGGASRDRFELSGGSIGASSRANSSGSGEGARAPTTMEKQRRMELVGSWERSNRVWSALGIEAPPLPSFDAVGLVSRKRKSAGGTSKAVKILAKKVAWKAKLHSPPVSPPSLDIQSSSSEESKEETSEARMGMELEALLMEVGEGDSRAETEDPPRVDVGVMSAAEE</sequence>
<keyword evidence="3" id="KW-1185">Reference proteome</keyword>
<feature type="region of interest" description="Disordered" evidence="1">
    <location>
        <begin position="160"/>
        <end position="188"/>
    </location>
</feature>
<organism evidence="2 3">
    <name type="scientific">Zizania palustris</name>
    <name type="common">Northern wild rice</name>
    <dbReference type="NCBI Taxonomy" id="103762"/>
    <lineage>
        <taxon>Eukaryota</taxon>
        <taxon>Viridiplantae</taxon>
        <taxon>Streptophyta</taxon>
        <taxon>Embryophyta</taxon>
        <taxon>Tracheophyta</taxon>
        <taxon>Spermatophyta</taxon>
        <taxon>Magnoliopsida</taxon>
        <taxon>Liliopsida</taxon>
        <taxon>Poales</taxon>
        <taxon>Poaceae</taxon>
        <taxon>BOP clade</taxon>
        <taxon>Oryzoideae</taxon>
        <taxon>Oryzeae</taxon>
        <taxon>Zizaniinae</taxon>
        <taxon>Zizania</taxon>
    </lineage>
</organism>
<dbReference type="EMBL" id="JAAALK010000339">
    <property type="protein sequence ID" value="KAG8044804.1"/>
    <property type="molecule type" value="Genomic_DNA"/>
</dbReference>
<feature type="compositionally biased region" description="Basic and acidic residues" evidence="1">
    <location>
        <begin position="54"/>
        <end position="63"/>
    </location>
</feature>